<dbReference type="PANTHER" id="PTHR11786">
    <property type="entry name" value="N-HYDROXYARYLAMINE O-ACETYLTRANSFERASE"/>
    <property type="match status" value="1"/>
</dbReference>
<sequence length="273" mass="31587">MTSSQLDLYLAKLGLHYPSECNLAFVEQLIKAHIARFSFSSINAMQDKRLSLEPDVVFNRVVEKEQGGYCFEHNKIVMLALQHLGFDVSPLLGRVLLNGKWDNPRTHRVTLLKYLCNEYLIDVGFGSKTPRTLIPIDHSVDIHDETNGYYVERSTRRAVLTLTSPKQMPLYDVEFAETFESDCDVAHFHCHQHPESLFVNHLVLSRMAQKERHTLNNLLYVYRNEETAETREVLIKDAVQLRAIIKEIFLLNIPESEVNWVYEKAALNMSDEH</sequence>
<dbReference type="RefSeq" id="WP_039611475.1">
    <property type="nucleotide sequence ID" value="NZ_JWIC01000010.1"/>
</dbReference>
<dbReference type="EMBL" id="JWIC01000010">
    <property type="protein sequence ID" value="KID54573.1"/>
    <property type="molecule type" value="Genomic_DNA"/>
</dbReference>
<organism evidence="2 3">
    <name type="scientific">Pseudoalteromonas luteoviolacea</name>
    <dbReference type="NCBI Taxonomy" id="43657"/>
    <lineage>
        <taxon>Bacteria</taxon>
        <taxon>Pseudomonadati</taxon>
        <taxon>Pseudomonadota</taxon>
        <taxon>Gammaproteobacteria</taxon>
        <taxon>Alteromonadales</taxon>
        <taxon>Pseudoalteromonadaceae</taxon>
        <taxon>Pseudoalteromonas</taxon>
    </lineage>
</organism>
<dbReference type="Pfam" id="PF00797">
    <property type="entry name" value="Acetyltransf_2"/>
    <property type="match status" value="1"/>
</dbReference>
<comment type="similarity">
    <text evidence="1">Belongs to the arylamine N-acetyltransferase family.</text>
</comment>
<evidence type="ECO:0000256" key="1">
    <source>
        <dbReference type="ARBA" id="ARBA00006547"/>
    </source>
</evidence>
<dbReference type="InterPro" id="IPR038765">
    <property type="entry name" value="Papain-like_cys_pep_sf"/>
</dbReference>
<evidence type="ECO:0008006" key="4">
    <source>
        <dbReference type="Google" id="ProtNLM"/>
    </source>
</evidence>
<dbReference type="AlphaFoldDB" id="A0A0C1MJL4"/>
<proteinExistence type="inferred from homology"/>
<dbReference type="Proteomes" id="UP000031327">
    <property type="component" value="Unassembled WGS sequence"/>
</dbReference>
<dbReference type="PANTHER" id="PTHR11786:SF0">
    <property type="entry name" value="ARYLAMINE N-ACETYLTRANSFERASE 4-RELATED"/>
    <property type="match status" value="1"/>
</dbReference>
<comment type="caution">
    <text evidence="2">The sequence shown here is derived from an EMBL/GenBank/DDBJ whole genome shotgun (WGS) entry which is preliminary data.</text>
</comment>
<gene>
    <name evidence="2" type="ORF">JF50_21865</name>
</gene>
<name>A0A0C1MJL4_9GAMM</name>
<evidence type="ECO:0000313" key="2">
    <source>
        <dbReference type="EMBL" id="KID54573.1"/>
    </source>
</evidence>
<dbReference type="Gene3D" id="2.40.128.150">
    <property type="entry name" value="Cysteine proteinases"/>
    <property type="match status" value="1"/>
</dbReference>
<dbReference type="SUPFAM" id="SSF54001">
    <property type="entry name" value="Cysteine proteinases"/>
    <property type="match status" value="1"/>
</dbReference>
<evidence type="ECO:0000313" key="3">
    <source>
        <dbReference type="Proteomes" id="UP000031327"/>
    </source>
</evidence>
<reference evidence="2 3" key="1">
    <citation type="submission" date="2014-12" db="EMBL/GenBank/DDBJ databases">
        <title>Draft Genome Sequence of Pseudoalteromonas luteoviolacea HI1.</title>
        <authorList>
            <person name="Asahina A.Y."/>
            <person name="Hadfield M.G."/>
        </authorList>
    </citation>
    <scope>NUCLEOTIDE SEQUENCE [LARGE SCALE GENOMIC DNA]</scope>
    <source>
        <strain evidence="2 3">HI1</strain>
    </source>
</reference>
<dbReference type="InterPro" id="IPR001447">
    <property type="entry name" value="Arylamine_N-AcTrfase"/>
</dbReference>
<accession>A0A0C1MJL4</accession>
<dbReference type="OrthoDB" id="7181050at2"/>
<protein>
    <recommendedName>
        <fullName evidence="4">Arylamine N-acetyltransferase</fullName>
    </recommendedName>
</protein>
<dbReference type="GO" id="GO:0016407">
    <property type="term" value="F:acetyltransferase activity"/>
    <property type="evidence" value="ECO:0007669"/>
    <property type="project" value="InterPro"/>
</dbReference>
<dbReference type="Gene3D" id="3.30.2140.10">
    <property type="entry name" value="Arylamine N-acetyltransferase"/>
    <property type="match status" value="1"/>
</dbReference>